<dbReference type="EMBL" id="JAAGNX010000001">
    <property type="protein sequence ID" value="NDV60931.1"/>
    <property type="molecule type" value="Genomic_DNA"/>
</dbReference>
<evidence type="ECO:0000313" key="10">
    <source>
        <dbReference type="Proteomes" id="UP000478417"/>
    </source>
</evidence>
<dbReference type="Gene3D" id="1.20.58.340">
    <property type="entry name" value="Magnesium transport protein CorA, transmembrane region"/>
    <property type="match status" value="2"/>
</dbReference>
<evidence type="ECO:0000313" key="9">
    <source>
        <dbReference type="EMBL" id="NDV60931.1"/>
    </source>
</evidence>
<keyword evidence="8" id="KW-0460">Magnesium</keyword>
<proteinExistence type="inferred from homology"/>
<keyword evidence="6 8" id="KW-1133">Transmembrane helix</keyword>
<keyword evidence="8" id="KW-0406">Ion transport</keyword>
<accession>A0A6B2LWW3</accession>
<gene>
    <name evidence="8 9" type="primary">corA</name>
    <name evidence="9" type="ORF">G0Q06_00530</name>
</gene>
<organism evidence="9 10">
    <name type="scientific">Oceanipulchritudo coccoides</name>
    <dbReference type="NCBI Taxonomy" id="2706888"/>
    <lineage>
        <taxon>Bacteria</taxon>
        <taxon>Pseudomonadati</taxon>
        <taxon>Verrucomicrobiota</taxon>
        <taxon>Opitutia</taxon>
        <taxon>Puniceicoccales</taxon>
        <taxon>Oceanipulchritudinaceae</taxon>
        <taxon>Oceanipulchritudo</taxon>
    </lineage>
</organism>
<dbReference type="InterPro" id="IPR004488">
    <property type="entry name" value="Mg/Co-transport_prot_CorA"/>
</dbReference>
<dbReference type="GO" id="GO:0015087">
    <property type="term" value="F:cobalt ion transmembrane transporter activity"/>
    <property type="evidence" value="ECO:0007669"/>
    <property type="project" value="UniProtKB-UniRule"/>
</dbReference>
<dbReference type="GO" id="GO:0015095">
    <property type="term" value="F:magnesium ion transmembrane transporter activity"/>
    <property type="evidence" value="ECO:0007669"/>
    <property type="project" value="UniProtKB-UniRule"/>
</dbReference>
<evidence type="ECO:0000256" key="7">
    <source>
        <dbReference type="ARBA" id="ARBA00023136"/>
    </source>
</evidence>
<comment type="function">
    <text evidence="8">Mediates influx of magnesium ions.</text>
</comment>
<reference evidence="9 10" key="1">
    <citation type="submission" date="2020-02" db="EMBL/GenBank/DDBJ databases">
        <title>Albibacoteraceae fam. nov., the first described family within the subdivision 4 Verrucomicrobia.</title>
        <authorList>
            <person name="Xi F."/>
        </authorList>
    </citation>
    <scope>NUCLEOTIDE SEQUENCE [LARGE SCALE GENOMIC DNA]</scope>
    <source>
        <strain evidence="9 10">CK1056</strain>
    </source>
</reference>
<feature type="transmembrane region" description="Helical" evidence="8">
    <location>
        <begin position="385"/>
        <end position="406"/>
    </location>
</feature>
<dbReference type="Gene3D" id="3.30.460.20">
    <property type="entry name" value="CorA soluble domain-like"/>
    <property type="match status" value="1"/>
</dbReference>
<keyword evidence="7 8" id="KW-0472">Membrane</keyword>
<dbReference type="GO" id="GO:0050897">
    <property type="term" value="F:cobalt ion binding"/>
    <property type="evidence" value="ECO:0007669"/>
    <property type="project" value="TreeGrafter"/>
</dbReference>
<dbReference type="PANTHER" id="PTHR46494:SF1">
    <property type="entry name" value="CORA FAMILY METAL ION TRANSPORTER (EUROFUNG)"/>
    <property type="match status" value="1"/>
</dbReference>
<evidence type="ECO:0000256" key="3">
    <source>
        <dbReference type="ARBA" id="ARBA00022448"/>
    </source>
</evidence>
<comment type="similarity">
    <text evidence="2 8">Belongs to the CorA metal ion transporter (MIT) (TC 1.A.35) family.</text>
</comment>
<dbReference type="SUPFAM" id="SSF143865">
    <property type="entry name" value="CorA soluble domain-like"/>
    <property type="match status" value="1"/>
</dbReference>
<dbReference type="GO" id="GO:0005886">
    <property type="term" value="C:plasma membrane"/>
    <property type="evidence" value="ECO:0007669"/>
    <property type="project" value="UniProtKB-SubCell"/>
</dbReference>
<keyword evidence="4 8" id="KW-1003">Cell membrane</keyword>
<dbReference type="Proteomes" id="UP000478417">
    <property type="component" value="Unassembled WGS sequence"/>
</dbReference>
<protein>
    <recommendedName>
        <fullName evidence="8">Magnesium transport protein CorA</fullName>
    </recommendedName>
</protein>
<dbReference type="InterPro" id="IPR002523">
    <property type="entry name" value="MgTranspt_CorA/ZnTranspt_ZntB"/>
</dbReference>
<dbReference type="Pfam" id="PF01544">
    <property type="entry name" value="CorA"/>
    <property type="match status" value="1"/>
</dbReference>
<sequence length="415" mass="46974">MPSTSKAYMGCSVKRHVEDSTKTVGQVTTGAIAKTAGFFTSRIIGLGKDVFHPFKKSTNPLSTPVPEPGAAPGIEHYLAKGGPAQGKSRITCTDYGPDHHRVVHFETVDELLSTPRTPEGTVRWINVDGLNPVDVDQICKQMGVHTLSAEDVLNTSQRPKIETFEDHLLVVARQIRVQDDRLRNEQVSLFCFRDVLISFQEEEGDVFDSVRKRIEKPASRFRSNLADYLLYALVDSIVDHLFPLLEGYGAALEDLEEEISQSPRPSSQRRLFSMKRDLSLLRRAVWPIREVVDGLYRDDSGLIADPLKTFLRDVQDHAMQVIDLLEGYRETASSLNDLYQSSVGNRMNEIMKVLTIMASFFIPITFIAGVYGMNFEYIPELGWMYSYFVFWGVCLTVTTSLAVYFWRKGWIGRDR</sequence>
<comment type="caution">
    <text evidence="9">The sequence shown here is derived from an EMBL/GenBank/DDBJ whole genome shotgun (WGS) entry which is preliminary data.</text>
</comment>
<dbReference type="SUPFAM" id="SSF144083">
    <property type="entry name" value="Magnesium transport protein CorA, transmembrane region"/>
    <property type="match status" value="1"/>
</dbReference>
<dbReference type="NCBIfam" id="TIGR00383">
    <property type="entry name" value="corA"/>
    <property type="match status" value="1"/>
</dbReference>
<keyword evidence="10" id="KW-1185">Reference proteome</keyword>
<evidence type="ECO:0000256" key="5">
    <source>
        <dbReference type="ARBA" id="ARBA00022692"/>
    </source>
</evidence>
<feature type="transmembrane region" description="Helical" evidence="8">
    <location>
        <begin position="353"/>
        <end position="373"/>
    </location>
</feature>
<dbReference type="PANTHER" id="PTHR46494">
    <property type="entry name" value="CORA FAMILY METAL ION TRANSPORTER (EUROFUNG)"/>
    <property type="match status" value="1"/>
</dbReference>
<evidence type="ECO:0000256" key="2">
    <source>
        <dbReference type="ARBA" id="ARBA00009765"/>
    </source>
</evidence>
<evidence type="ECO:0000256" key="6">
    <source>
        <dbReference type="ARBA" id="ARBA00022989"/>
    </source>
</evidence>
<evidence type="ECO:0000256" key="4">
    <source>
        <dbReference type="ARBA" id="ARBA00022475"/>
    </source>
</evidence>
<dbReference type="CDD" id="cd12828">
    <property type="entry name" value="TmCorA-like_1"/>
    <property type="match status" value="1"/>
</dbReference>
<comment type="subcellular location">
    <subcellularLocation>
        <location evidence="1">Cell membrane</location>
        <topology evidence="1">Multi-pass membrane protein</topology>
    </subcellularLocation>
    <subcellularLocation>
        <location evidence="8">Membrane</location>
        <topology evidence="8">Multi-pass membrane protein</topology>
    </subcellularLocation>
</comment>
<name>A0A6B2LWW3_9BACT</name>
<dbReference type="GO" id="GO:0000287">
    <property type="term" value="F:magnesium ion binding"/>
    <property type="evidence" value="ECO:0007669"/>
    <property type="project" value="TreeGrafter"/>
</dbReference>
<keyword evidence="5 8" id="KW-0812">Transmembrane</keyword>
<keyword evidence="3 8" id="KW-0813">Transport</keyword>
<dbReference type="FunFam" id="1.20.58.340:FF:000012">
    <property type="entry name" value="Magnesium transport protein CorA"/>
    <property type="match status" value="1"/>
</dbReference>
<dbReference type="InterPro" id="IPR045861">
    <property type="entry name" value="CorA_cytoplasmic_dom"/>
</dbReference>
<dbReference type="RefSeq" id="WP_163961395.1">
    <property type="nucleotide sequence ID" value="NZ_JAAGNX010000001.1"/>
</dbReference>
<evidence type="ECO:0000256" key="8">
    <source>
        <dbReference type="RuleBase" id="RU362010"/>
    </source>
</evidence>
<dbReference type="AlphaFoldDB" id="A0A6B2LWW3"/>
<dbReference type="InterPro" id="IPR045863">
    <property type="entry name" value="CorA_TM1_TM2"/>
</dbReference>
<evidence type="ECO:0000256" key="1">
    <source>
        <dbReference type="ARBA" id="ARBA00004651"/>
    </source>
</evidence>